<dbReference type="KEGG" id="lxl:KDY119_01388"/>
<proteinExistence type="predicted"/>
<dbReference type="RefSeq" id="WP_153022104.1">
    <property type="nucleotide sequence ID" value="NZ_BAABIH010000034.1"/>
</dbReference>
<protein>
    <submittedName>
        <fullName evidence="1">Uncharacterized protein</fullName>
    </submittedName>
</protein>
<dbReference type="EMBL" id="CP045529">
    <property type="protein sequence ID" value="QFU97882.1"/>
    <property type="molecule type" value="Genomic_DNA"/>
</dbReference>
<dbReference type="AlphaFoldDB" id="A0A5P9Q9Y7"/>
<accession>A0A5P9Q9Y7</accession>
<name>A0A5P9Q9Y7_9MICO</name>
<organism evidence="1 2">
    <name type="scientific">Luteimicrobium xylanilyticum</name>
    <dbReference type="NCBI Taxonomy" id="1133546"/>
    <lineage>
        <taxon>Bacteria</taxon>
        <taxon>Bacillati</taxon>
        <taxon>Actinomycetota</taxon>
        <taxon>Actinomycetes</taxon>
        <taxon>Micrococcales</taxon>
        <taxon>Luteimicrobium</taxon>
    </lineage>
</organism>
<evidence type="ECO:0000313" key="1">
    <source>
        <dbReference type="EMBL" id="QFU97882.1"/>
    </source>
</evidence>
<dbReference type="Proteomes" id="UP000326702">
    <property type="component" value="Chromosome"/>
</dbReference>
<keyword evidence="2" id="KW-1185">Reference proteome</keyword>
<gene>
    <name evidence="1" type="ORF">KDY119_01388</name>
</gene>
<evidence type="ECO:0000313" key="2">
    <source>
        <dbReference type="Proteomes" id="UP000326702"/>
    </source>
</evidence>
<reference evidence="1 2" key="1">
    <citation type="submission" date="2019-10" db="EMBL/GenBank/DDBJ databases">
        <title>Genome sequence of Luteimicrobium xylanilyticum HY-24.</title>
        <authorList>
            <person name="Kim D.Y."/>
            <person name="Park H.-Y."/>
        </authorList>
    </citation>
    <scope>NUCLEOTIDE SEQUENCE [LARGE SCALE GENOMIC DNA]</scope>
    <source>
        <strain evidence="1 2">HY-24</strain>
    </source>
</reference>
<sequence length="267" mass="28145">MAQQVTSPMLNALRQVSATVINTVSGALPDAPTSYPSTDRGKEALRQAGLAWAPVPGLISQMETALSSAATDILAVATNRDLTPEAKSRQVGQLVDTARSNINGLADSAVSAGARVLDVLRAAAYPPRPQPEDAIQEARLAGIKADLRMVLDPVSANGDDLARRLGDLLGRAVADGDDLTTWVLASSHWPDDYLASRGADMAMSTWPSLVSSQLDGITSDTGLRDVRRAYARVSQPQRGIPALEVTLRVAVPSVLGDLQSSPAPFMR</sequence>